<name>A0A6I3SLR9_HELMO</name>
<gene>
    <name evidence="2" type="ORF">GJ688_13010</name>
</gene>
<dbReference type="EMBL" id="WNKU01000016">
    <property type="protein sequence ID" value="MTV49893.1"/>
    <property type="molecule type" value="Genomic_DNA"/>
</dbReference>
<organism evidence="2 3">
    <name type="scientific">Heliobacterium mobile</name>
    <name type="common">Heliobacillus mobilis</name>
    <dbReference type="NCBI Taxonomy" id="28064"/>
    <lineage>
        <taxon>Bacteria</taxon>
        <taxon>Bacillati</taxon>
        <taxon>Bacillota</taxon>
        <taxon>Clostridia</taxon>
        <taxon>Eubacteriales</taxon>
        <taxon>Heliobacteriaceae</taxon>
        <taxon>Heliobacterium</taxon>
    </lineage>
</organism>
<dbReference type="AlphaFoldDB" id="A0A6I3SLR9"/>
<evidence type="ECO:0000313" key="3">
    <source>
        <dbReference type="Proteomes" id="UP000430670"/>
    </source>
</evidence>
<dbReference type="RefSeq" id="WP_170291961.1">
    <property type="nucleotide sequence ID" value="NZ_WNKU01000016.1"/>
</dbReference>
<reference evidence="2 3" key="1">
    <citation type="submission" date="2019-11" db="EMBL/GenBank/DDBJ databases">
        <title>Whole-genome sequence of a the green, strictly anaerobic photosynthetic bacterium Heliobacillus mobilis DSM 6151.</title>
        <authorList>
            <person name="Kyndt J.A."/>
            <person name="Meyer T.E."/>
        </authorList>
    </citation>
    <scope>NUCLEOTIDE SEQUENCE [LARGE SCALE GENOMIC DNA]</scope>
    <source>
        <strain evidence="2 3">DSM 6151</strain>
    </source>
</reference>
<evidence type="ECO:0000256" key="1">
    <source>
        <dbReference type="SAM" id="SignalP"/>
    </source>
</evidence>
<sequence length="338" mass="38321">METNLLIRLQYLCLATFFWLHMSSTDAAAKAAASLHLQSLSENSFDFLKWNADDRQEVYRKINANAATIDSFYSGLDNELDDLRSKKEAILQENSFPVGLGCYAYTPKTSGTLQALELAIEYRNRLRTERATSIPTDIPYPSLEGFYLNNLDVQLFTAEPADWPQPSEVVAAVSHINIPPDINLHIHVELLPFTASLPGTHSHLARGLTIVNPTKKRISPQDIRLLIPAGIRDDEATLAERIAHEMGHAVQQLYFNPDYGQTSEWLLFLDIAGHFPYPIEDSWHSSPEEAFADYFRLAFVPEEKRRLPFQAWGYFAPDERTLQAYRTLVLSVLKNAHS</sequence>
<evidence type="ECO:0000313" key="2">
    <source>
        <dbReference type="EMBL" id="MTV49893.1"/>
    </source>
</evidence>
<dbReference type="Proteomes" id="UP000430670">
    <property type="component" value="Unassembled WGS sequence"/>
</dbReference>
<feature type="signal peptide" evidence="1">
    <location>
        <begin position="1"/>
        <end position="27"/>
    </location>
</feature>
<keyword evidence="1" id="KW-0732">Signal</keyword>
<protein>
    <submittedName>
        <fullName evidence="2">Uncharacterized protein</fullName>
    </submittedName>
</protein>
<comment type="caution">
    <text evidence="2">The sequence shown here is derived from an EMBL/GenBank/DDBJ whole genome shotgun (WGS) entry which is preliminary data.</text>
</comment>
<proteinExistence type="predicted"/>
<keyword evidence="3" id="KW-1185">Reference proteome</keyword>
<feature type="chain" id="PRO_5039562477" evidence="1">
    <location>
        <begin position="28"/>
        <end position="338"/>
    </location>
</feature>
<accession>A0A6I3SLR9</accession>